<dbReference type="CDD" id="cd06170">
    <property type="entry name" value="LuxR_C_like"/>
    <property type="match status" value="1"/>
</dbReference>
<dbReference type="Pfam" id="PF00196">
    <property type="entry name" value="GerE"/>
    <property type="match status" value="1"/>
</dbReference>
<dbReference type="PROSITE" id="PS50043">
    <property type="entry name" value="HTH_LUXR_2"/>
    <property type="match status" value="1"/>
</dbReference>
<dbReference type="InterPro" id="IPR036388">
    <property type="entry name" value="WH-like_DNA-bd_sf"/>
</dbReference>
<feature type="domain" description="HTH luxR-type" evidence="4">
    <location>
        <begin position="263"/>
        <end position="328"/>
    </location>
</feature>
<keyword evidence="1" id="KW-0805">Transcription regulation</keyword>
<evidence type="ECO:0000256" key="1">
    <source>
        <dbReference type="ARBA" id="ARBA00023015"/>
    </source>
</evidence>
<dbReference type="PANTHER" id="PTHR44688:SF16">
    <property type="entry name" value="DNA-BINDING TRANSCRIPTIONAL ACTIVATOR DEVR_DOSR"/>
    <property type="match status" value="1"/>
</dbReference>
<comment type="caution">
    <text evidence="5">The sequence shown here is derived from an EMBL/GenBank/DDBJ whole genome shotgun (WGS) entry which is preliminary data.</text>
</comment>
<organism evidence="5 6">
    <name type="scientific">Bacillus clarus</name>
    <dbReference type="NCBI Taxonomy" id="2338372"/>
    <lineage>
        <taxon>Bacteria</taxon>
        <taxon>Bacillati</taxon>
        <taxon>Bacillota</taxon>
        <taxon>Bacilli</taxon>
        <taxon>Bacillales</taxon>
        <taxon>Bacillaceae</taxon>
        <taxon>Bacillus</taxon>
        <taxon>Bacillus cereus group</taxon>
    </lineage>
</organism>
<evidence type="ECO:0000256" key="2">
    <source>
        <dbReference type="ARBA" id="ARBA00023125"/>
    </source>
</evidence>
<dbReference type="GO" id="GO:0003677">
    <property type="term" value="F:DNA binding"/>
    <property type="evidence" value="ECO:0007669"/>
    <property type="project" value="UniProtKB-KW"/>
</dbReference>
<dbReference type="Proteomes" id="UP000029389">
    <property type="component" value="Unassembled WGS sequence"/>
</dbReference>
<dbReference type="Gene3D" id="1.10.10.10">
    <property type="entry name" value="Winged helix-like DNA-binding domain superfamily/Winged helix DNA-binding domain"/>
    <property type="match status" value="1"/>
</dbReference>
<dbReference type="SUPFAM" id="SSF46894">
    <property type="entry name" value="C-terminal effector domain of the bipartite response regulators"/>
    <property type="match status" value="1"/>
</dbReference>
<dbReference type="InterPro" id="IPR016032">
    <property type="entry name" value="Sig_transdc_resp-reg_C-effctor"/>
</dbReference>
<accession>A0A090YU16</accession>
<sequence length="335" mass="38405">MKSIYEKVTKEITLLTNNMNTINQFQEEFLKIVSKAIPFEAACFTTIDPNIFLSTGAYTDASIEKIHPELFMNEFLEEDYNKFKDLVLKGHYVSSLHNATDGNRIKSSRYRNILMPAGFQDEVRVVFISKGKCFGHLSLFRSNTNALFHYDECLYLSTIISLVGDALRRVFIVCSAERIEKIETGTAILNEEDLPRPIRAVCSRVKANQNDKELMSKEEKVCMRLSSGQCIVIRASKLECYSSLANCYVVLLEMARPEDAFLLIVDSYNLSLREKEVIDGILRGMTTKELAEELRISKYTVQDHLKSIFNKVGVYSRSELVWEVFSKFSFPVEIR</sequence>
<dbReference type="PATRIC" id="fig|1405.8.peg.829"/>
<dbReference type="PANTHER" id="PTHR44688">
    <property type="entry name" value="DNA-BINDING TRANSCRIPTIONAL ACTIVATOR DEVR_DOSR"/>
    <property type="match status" value="1"/>
</dbReference>
<reference evidence="5 6" key="1">
    <citation type="submission" date="2014-04" db="EMBL/GenBank/DDBJ databases">
        <authorList>
            <person name="Bishop-Lilly K.A."/>
            <person name="Broomall S.M."/>
            <person name="Chain P.S."/>
            <person name="Chertkov O."/>
            <person name="Coyne S.R."/>
            <person name="Daligault H.E."/>
            <person name="Davenport K.W."/>
            <person name="Erkkila T."/>
            <person name="Frey K.G."/>
            <person name="Gibbons H.S."/>
            <person name="Gu W."/>
            <person name="Jaissle J."/>
            <person name="Johnson S.L."/>
            <person name="Koroleva G.I."/>
            <person name="Ladner J.T."/>
            <person name="Lo C.-C."/>
            <person name="Minogue T.D."/>
            <person name="Munk C."/>
            <person name="Palacios G.F."/>
            <person name="Redden C.L."/>
            <person name="Rosenzweig C.N."/>
            <person name="Scholz M.B."/>
            <person name="Teshima H."/>
            <person name="Xu Y."/>
        </authorList>
    </citation>
    <scope>NUCLEOTIDE SEQUENCE [LARGE SCALE GENOMIC DNA]</scope>
    <source>
        <strain evidence="5 6">BHP</strain>
    </source>
</reference>
<name>A0A090YU16_9BACI</name>
<evidence type="ECO:0000313" key="6">
    <source>
        <dbReference type="Proteomes" id="UP000029389"/>
    </source>
</evidence>
<dbReference type="AlphaFoldDB" id="A0A090YU16"/>
<evidence type="ECO:0000256" key="3">
    <source>
        <dbReference type="ARBA" id="ARBA00023163"/>
    </source>
</evidence>
<protein>
    <submittedName>
        <fullName evidence="5">Bacterial regulatory s, luxR family protein</fullName>
    </submittedName>
</protein>
<gene>
    <name evidence="5" type="ORF">DJ93_650</name>
</gene>
<dbReference type="InterPro" id="IPR000792">
    <property type="entry name" value="Tscrpt_reg_LuxR_C"/>
</dbReference>
<evidence type="ECO:0000259" key="4">
    <source>
        <dbReference type="PROSITE" id="PS50043"/>
    </source>
</evidence>
<dbReference type="PRINTS" id="PR00038">
    <property type="entry name" value="HTHLUXR"/>
</dbReference>
<keyword evidence="2" id="KW-0238">DNA-binding</keyword>
<evidence type="ECO:0000313" key="5">
    <source>
        <dbReference type="EMBL" id="KFN01920.1"/>
    </source>
</evidence>
<dbReference type="EMBL" id="JMQC01000008">
    <property type="protein sequence ID" value="KFN01920.1"/>
    <property type="molecule type" value="Genomic_DNA"/>
</dbReference>
<dbReference type="SMART" id="SM00421">
    <property type="entry name" value="HTH_LUXR"/>
    <property type="match status" value="1"/>
</dbReference>
<proteinExistence type="predicted"/>
<dbReference type="GO" id="GO:0006355">
    <property type="term" value="P:regulation of DNA-templated transcription"/>
    <property type="evidence" value="ECO:0007669"/>
    <property type="project" value="InterPro"/>
</dbReference>
<keyword evidence="3" id="KW-0804">Transcription</keyword>